<comment type="caution">
    <text evidence="2">The sequence shown here is derived from an EMBL/GenBank/DDBJ whole genome shotgun (WGS) entry which is preliminary data.</text>
</comment>
<feature type="compositionally biased region" description="Low complexity" evidence="1">
    <location>
        <begin position="72"/>
        <end position="88"/>
    </location>
</feature>
<name>A0A3N1H5F2_9PSEU</name>
<evidence type="ECO:0000313" key="3">
    <source>
        <dbReference type="Proteomes" id="UP000268727"/>
    </source>
</evidence>
<reference evidence="2 3" key="1">
    <citation type="submission" date="2018-11" db="EMBL/GenBank/DDBJ databases">
        <title>Sequencing the genomes of 1000 actinobacteria strains.</title>
        <authorList>
            <person name="Klenk H.-P."/>
        </authorList>
    </citation>
    <scope>NUCLEOTIDE SEQUENCE [LARGE SCALE GENOMIC DNA]</scope>
    <source>
        <strain evidence="2 3">DSM 44231</strain>
    </source>
</reference>
<accession>A0A3N1H5F2</accession>
<feature type="region of interest" description="Disordered" evidence="1">
    <location>
        <begin position="72"/>
        <end position="97"/>
    </location>
</feature>
<organism evidence="2 3">
    <name type="scientific">Saccharothrix texasensis</name>
    <dbReference type="NCBI Taxonomy" id="103734"/>
    <lineage>
        <taxon>Bacteria</taxon>
        <taxon>Bacillati</taxon>
        <taxon>Actinomycetota</taxon>
        <taxon>Actinomycetes</taxon>
        <taxon>Pseudonocardiales</taxon>
        <taxon>Pseudonocardiaceae</taxon>
        <taxon>Saccharothrix</taxon>
    </lineage>
</organism>
<proteinExistence type="predicted"/>
<evidence type="ECO:0000256" key="1">
    <source>
        <dbReference type="SAM" id="MobiDB-lite"/>
    </source>
</evidence>
<keyword evidence="3" id="KW-1185">Reference proteome</keyword>
<evidence type="ECO:0000313" key="2">
    <source>
        <dbReference type="EMBL" id="ROP37755.1"/>
    </source>
</evidence>
<gene>
    <name evidence="2" type="ORF">EDD40_3078</name>
</gene>
<dbReference type="EMBL" id="RJKM01000001">
    <property type="protein sequence ID" value="ROP37755.1"/>
    <property type="molecule type" value="Genomic_DNA"/>
</dbReference>
<dbReference type="AlphaFoldDB" id="A0A3N1H5F2"/>
<dbReference type="Proteomes" id="UP000268727">
    <property type="component" value="Unassembled WGS sequence"/>
</dbReference>
<sequence>MAIVGSRIGLGKPHGAGQPLGRPGDYRSVWALWHAPGVSARLLLPAVLLVAAATAGVGVLAREAYQRPVVPPGGQVAAPGSGQSGSVPRSAQPGSGAVQLSVDAAQHPDGQRVREVLQQFFDAINDHDYEQWTKTVTAHRVGQTPRSRWLSDYESSRDGSILVHRIESVSESRLRVLMTFTSTQDVVKAPAELQADCIHWRVVYPLQVDRGTLRVDLGTEGSTSQFTAC</sequence>
<protein>
    <submittedName>
        <fullName evidence="2">Uncharacterized protein</fullName>
    </submittedName>
</protein>